<feature type="transmembrane region" description="Helical" evidence="2">
    <location>
        <begin position="167"/>
        <end position="188"/>
    </location>
</feature>
<organism evidence="3 4">
    <name type="scientific">Crepidotus variabilis</name>
    <dbReference type="NCBI Taxonomy" id="179855"/>
    <lineage>
        <taxon>Eukaryota</taxon>
        <taxon>Fungi</taxon>
        <taxon>Dikarya</taxon>
        <taxon>Basidiomycota</taxon>
        <taxon>Agaricomycotina</taxon>
        <taxon>Agaricomycetes</taxon>
        <taxon>Agaricomycetidae</taxon>
        <taxon>Agaricales</taxon>
        <taxon>Agaricineae</taxon>
        <taxon>Crepidotaceae</taxon>
        <taxon>Crepidotus</taxon>
    </lineage>
</organism>
<dbReference type="Proteomes" id="UP000807306">
    <property type="component" value="Unassembled WGS sequence"/>
</dbReference>
<evidence type="ECO:0000313" key="3">
    <source>
        <dbReference type="EMBL" id="KAF9530921.1"/>
    </source>
</evidence>
<gene>
    <name evidence="3" type="ORF">CPB83DRAFT_809825</name>
</gene>
<name>A0A9P6EJL1_9AGAR</name>
<accession>A0A9P6EJL1</accession>
<proteinExistence type="predicted"/>
<dbReference type="EMBL" id="MU157837">
    <property type="protein sequence ID" value="KAF9530921.1"/>
    <property type="molecule type" value="Genomic_DNA"/>
</dbReference>
<evidence type="ECO:0000256" key="1">
    <source>
        <dbReference type="SAM" id="MobiDB-lite"/>
    </source>
</evidence>
<feature type="region of interest" description="Disordered" evidence="1">
    <location>
        <begin position="205"/>
        <end position="293"/>
    </location>
</feature>
<reference evidence="3" key="1">
    <citation type="submission" date="2020-11" db="EMBL/GenBank/DDBJ databases">
        <authorList>
            <consortium name="DOE Joint Genome Institute"/>
            <person name="Ahrendt S."/>
            <person name="Riley R."/>
            <person name="Andreopoulos W."/>
            <person name="Labutti K."/>
            <person name="Pangilinan J."/>
            <person name="Ruiz-Duenas F.J."/>
            <person name="Barrasa J.M."/>
            <person name="Sanchez-Garcia M."/>
            <person name="Camarero S."/>
            <person name="Miyauchi S."/>
            <person name="Serrano A."/>
            <person name="Linde D."/>
            <person name="Babiker R."/>
            <person name="Drula E."/>
            <person name="Ayuso-Fernandez I."/>
            <person name="Pacheco R."/>
            <person name="Padilla G."/>
            <person name="Ferreira P."/>
            <person name="Barriuso J."/>
            <person name="Kellner H."/>
            <person name="Castanera R."/>
            <person name="Alfaro M."/>
            <person name="Ramirez L."/>
            <person name="Pisabarro A.G."/>
            <person name="Kuo A."/>
            <person name="Tritt A."/>
            <person name="Lipzen A."/>
            <person name="He G."/>
            <person name="Yan M."/>
            <person name="Ng V."/>
            <person name="Cullen D."/>
            <person name="Martin F."/>
            <person name="Rosso M.-N."/>
            <person name="Henrissat B."/>
            <person name="Hibbett D."/>
            <person name="Martinez A.T."/>
            <person name="Grigoriev I.V."/>
        </authorList>
    </citation>
    <scope>NUCLEOTIDE SEQUENCE</scope>
    <source>
        <strain evidence="3">CBS 506.95</strain>
    </source>
</reference>
<protein>
    <submittedName>
        <fullName evidence="3">Uncharacterized protein</fullName>
    </submittedName>
</protein>
<feature type="transmembrane region" description="Helical" evidence="2">
    <location>
        <begin position="115"/>
        <end position="147"/>
    </location>
</feature>
<dbReference type="OrthoDB" id="3062801at2759"/>
<keyword evidence="2" id="KW-0472">Membrane</keyword>
<keyword evidence="2" id="KW-0812">Transmembrane</keyword>
<feature type="compositionally biased region" description="Basic and acidic residues" evidence="1">
    <location>
        <begin position="244"/>
        <end position="257"/>
    </location>
</feature>
<keyword evidence="4" id="KW-1185">Reference proteome</keyword>
<comment type="caution">
    <text evidence="3">The sequence shown here is derived from an EMBL/GenBank/DDBJ whole genome shotgun (WGS) entry which is preliminary data.</text>
</comment>
<evidence type="ECO:0000313" key="4">
    <source>
        <dbReference type="Proteomes" id="UP000807306"/>
    </source>
</evidence>
<feature type="transmembrane region" description="Helical" evidence="2">
    <location>
        <begin position="71"/>
        <end position="94"/>
    </location>
</feature>
<keyword evidence="2" id="KW-1133">Transmembrane helix</keyword>
<dbReference type="AlphaFoldDB" id="A0A9P6EJL1"/>
<sequence>MLNTPLPFPDEWTPGSVPPALIRFKHSWEAFIDSLVREWKTLNVVSALLASAILTMFQIPQAADDPITRTGALMSLMCGLLSLVYGCMYIVRFGQMRSMFHASRWAEQAGKTKTLIWWNVWVLLAMPAIWLAWAMLWFMGAILSFVWRTGSVNDPDDRAPLGEVPALITRILITSVLALGMVYLVLIIRTLKKYGSHQGSARSLLPSVVNRDTNANEGGNAGQMNSGREASPRKKGAWSAEMADMQKRGRAMDRHISEPYPSRGRQEKIKPNRRSSGLKGLFGSNSPAKNESKAIQVEMDVKLKHDVDVVVNDLTK</sequence>
<evidence type="ECO:0000256" key="2">
    <source>
        <dbReference type="SAM" id="Phobius"/>
    </source>
</evidence>
<feature type="compositionally biased region" description="Polar residues" evidence="1">
    <location>
        <begin position="210"/>
        <end position="228"/>
    </location>
</feature>